<evidence type="ECO:0000313" key="5">
    <source>
        <dbReference type="Proteomes" id="UP001152484"/>
    </source>
</evidence>
<keyword evidence="2" id="KW-0539">Nucleus</keyword>
<dbReference type="AlphaFoldDB" id="A0A9P1DWS9"/>
<dbReference type="GO" id="GO:0003677">
    <property type="term" value="F:DNA binding"/>
    <property type="evidence" value="ECO:0007669"/>
    <property type="project" value="TreeGrafter"/>
</dbReference>
<evidence type="ECO:0000256" key="3">
    <source>
        <dbReference type="SAM" id="MobiDB-lite"/>
    </source>
</evidence>
<evidence type="ECO:0000256" key="1">
    <source>
        <dbReference type="ARBA" id="ARBA00004123"/>
    </source>
</evidence>
<dbReference type="EMBL" id="CAMAPE010000004">
    <property type="protein sequence ID" value="CAH9057905.1"/>
    <property type="molecule type" value="Genomic_DNA"/>
</dbReference>
<dbReference type="PANTHER" id="PTHR12628">
    <property type="entry name" value="POLYCOMB-LIKE TRANSCRIPTION FACTOR"/>
    <property type="match status" value="1"/>
</dbReference>
<evidence type="ECO:0000256" key="2">
    <source>
        <dbReference type="ARBA" id="ARBA00023242"/>
    </source>
</evidence>
<reference evidence="4" key="1">
    <citation type="submission" date="2022-07" db="EMBL/GenBank/DDBJ databases">
        <authorList>
            <person name="Macas J."/>
            <person name="Novak P."/>
            <person name="Neumann P."/>
        </authorList>
    </citation>
    <scope>NUCLEOTIDE SEQUENCE</scope>
</reference>
<dbReference type="PANTHER" id="PTHR12628:SF13">
    <property type="entry name" value="HOMEOBOX PROTEIN HAT3.1"/>
    <property type="match status" value="1"/>
</dbReference>
<dbReference type="GO" id="GO:0003682">
    <property type="term" value="F:chromatin binding"/>
    <property type="evidence" value="ECO:0007669"/>
    <property type="project" value="TreeGrafter"/>
</dbReference>
<feature type="compositionally biased region" description="Basic and acidic residues" evidence="3">
    <location>
        <begin position="216"/>
        <end position="231"/>
    </location>
</feature>
<feature type="region of interest" description="Disordered" evidence="3">
    <location>
        <begin position="71"/>
        <end position="274"/>
    </location>
</feature>
<sequence length="295" mass="32028">MNPGYALDVSANWIALSYSIISKEQTFLLETAGRSTLHLLYVAIFPLPSAHHAILVCLCIQKVFPGEAASATTGNKLDDISGLPLDDSEDDDYNPATNPEVDQNSSQEDKSTSSDESDYFSASDDFEAPPALDNLEVTGLPSDDSEDEDYDPSAPGHDNDQEMQERSSSDLTSDSEDVGGSPGQHQLENIEIGGGAGECSPKDEAPHLQSNDELAYGDRHPKDDKKLHDGMCRSISSSSGDKGCDSISPRRKSRSPKAAQKSSDQTESREMCTNFSQIKKQNACKREKTWKEAES</sequence>
<gene>
    <name evidence="4" type="ORF">CEURO_LOCUS1164</name>
</gene>
<organism evidence="4 5">
    <name type="scientific">Cuscuta europaea</name>
    <name type="common">European dodder</name>
    <dbReference type="NCBI Taxonomy" id="41803"/>
    <lineage>
        <taxon>Eukaryota</taxon>
        <taxon>Viridiplantae</taxon>
        <taxon>Streptophyta</taxon>
        <taxon>Embryophyta</taxon>
        <taxon>Tracheophyta</taxon>
        <taxon>Spermatophyta</taxon>
        <taxon>Magnoliopsida</taxon>
        <taxon>eudicotyledons</taxon>
        <taxon>Gunneridae</taxon>
        <taxon>Pentapetalae</taxon>
        <taxon>asterids</taxon>
        <taxon>lamiids</taxon>
        <taxon>Solanales</taxon>
        <taxon>Convolvulaceae</taxon>
        <taxon>Cuscuteae</taxon>
        <taxon>Cuscuta</taxon>
        <taxon>Cuscuta subgen. Cuscuta</taxon>
    </lineage>
</organism>
<comment type="caution">
    <text evidence="4">The sequence shown here is derived from an EMBL/GenBank/DDBJ whole genome shotgun (WGS) entry which is preliminary data.</text>
</comment>
<dbReference type="GO" id="GO:0005634">
    <property type="term" value="C:nucleus"/>
    <property type="evidence" value="ECO:0007669"/>
    <property type="project" value="UniProtKB-SubCell"/>
</dbReference>
<name>A0A9P1DWS9_CUSEU</name>
<dbReference type="Proteomes" id="UP001152484">
    <property type="component" value="Unassembled WGS sequence"/>
</dbReference>
<keyword evidence="5" id="KW-1185">Reference proteome</keyword>
<evidence type="ECO:0000313" key="4">
    <source>
        <dbReference type="EMBL" id="CAH9057905.1"/>
    </source>
</evidence>
<feature type="compositionally biased region" description="Basic and acidic residues" evidence="3">
    <location>
        <begin position="157"/>
        <end position="168"/>
    </location>
</feature>
<feature type="compositionally biased region" description="Polar residues" evidence="3">
    <location>
        <begin position="95"/>
        <end position="106"/>
    </location>
</feature>
<protein>
    <submittedName>
        <fullName evidence="4">Uncharacterized protein</fullName>
    </submittedName>
</protein>
<dbReference type="OrthoDB" id="1903104at2759"/>
<accession>A0A9P1DWS9</accession>
<proteinExistence type="predicted"/>
<comment type="subcellular location">
    <subcellularLocation>
        <location evidence="1">Nucleus</location>
    </subcellularLocation>
</comment>
<dbReference type="GO" id="GO:0045814">
    <property type="term" value="P:negative regulation of gene expression, epigenetic"/>
    <property type="evidence" value="ECO:0007669"/>
    <property type="project" value="TreeGrafter"/>
</dbReference>